<feature type="compositionally biased region" description="Basic and acidic residues" evidence="1">
    <location>
        <begin position="9"/>
        <end position="19"/>
    </location>
</feature>
<organism evidence="2 3">
    <name type="scientific">Rousettus aegyptiacus</name>
    <name type="common">Egyptian fruit bat</name>
    <name type="synonym">Pteropus aegyptiacus</name>
    <dbReference type="NCBI Taxonomy" id="9407"/>
    <lineage>
        <taxon>Eukaryota</taxon>
        <taxon>Metazoa</taxon>
        <taxon>Chordata</taxon>
        <taxon>Craniata</taxon>
        <taxon>Vertebrata</taxon>
        <taxon>Euteleostomi</taxon>
        <taxon>Mammalia</taxon>
        <taxon>Eutheria</taxon>
        <taxon>Laurasiatheria</taxon>
        <taxon>Chiroptera</taxon>
        <taxon>Yinpterochiroptera</taxon>
        <taxon>Pteropodoidea</taxon>
        <taxon>Pteropodidae</taxon>
        <taxon>Rousettinae</taxon>
        <taxon>Rousettus</taxon>
    </lineage>
</organism>
<protein>
    <submittedName>
        <fullName evidence="2">Uncharacterized protein</fullName>
    </submittedName>
</protein>
<accession>A0A7J8IMZ3</accession>
<reference evidence="2 3" key="1">
    <citation type="journal article" date="2020" name="Nature">
        <title>Six reference-quality genomes reveal evolution of bat adaptations.</title>
        <authorList>
            <person name="Jebb D."/>
            <person name="Huang Z."/>
            <person name="Pippel M."/>
            <person name="Hughes G.M."/>
            <person name="Lavrichenko K."/>
            <person name="Devanna P."/>
            <person name="Winkler S."/>
            <person name="Jermiin L.S."/>
            <person name="Skirmuntt E.C."/>
            <person name="Katzourakis A."/>
            <person name="Burkitt-Gray L."/>
            <person name="Ray D.A."/>
            <person name="Sullivan K.A.M."/>
            <person name="Roscito J.G."/>
            <person name="Kirilenko B.M."/>
            <person name="Davalos L.M."/>
            <person name="Corthals A.P."/>
            <person name="Power M.L."/>
            <person name="Jones G."/>
            <person name="Ransome R.D."/>
            <person name="Dechmann D.K.N."/>
            <person name="Locatelli A.G."/>
            <person name="Puechmaille S.J."/>
            <person name="Fedrigo O."/>
            <person name="Jarvis E.D."/>
            <person name="Hiller M."/>
            <person name="Vernes S.C."/>
            <person name="Myers E.W."/>
            <person name="Teeling E.C."/>
        </authorList>
    </citation>
    <scope>NUCLEOTIDE SEQUENCE [LARGE SCALE GENOMIC DNA]</scope>
    <source>
        <strain evidence="2">MRouAeg1</strain>
        <tissue evidence="2">Muscle</tissue>
    </source>
</reference>
<sequence>MLTVIPQESARRELNRAEELSAQQRSYVSFLDSPLRQTPWQFSANEHDITRASSQPLTAHPSTWVLSPEEPCSPAGWARTATSYSAGGSRHSISPKAVPVEIMQRRGRRHSTSGPALGFLARASQRRFREATLARGSDTAPSATSD</sequence>
<evidence type="ECO:0000313" key="2">
    <source>
        <dbReference type="EMBL" id="KAF6485661.1"/>
    </source>
</evidence>
<comment type="caution">
    <text evidence="2">The sequence shown here is derived from an EMBL/GenBank/DDBJ whole genome shotgun (WGS) entry which is preliminary data.</text>
</comment>
<proteinExistence type="predicted"/>
<evidence type="ECO:0000256" key="1">
    <source>
        <dbReference type="SAM" id="MobiDB-lite"/>
    </source>
</evidence>
<keyword evidence="3" id="KW-1185">Reference proteome</keyword>
<evidence type="ECO:0000313" key="3">
    <source>
        <dbReference type="Proteomes" id="UP000593571"/>
    </source>
</evidence>
<feature type="region of interest" description="Disordered" evidence="1">
    <location>
        <begin position="1"/>
        <end position="22"/>
    </location>
</feature>
<name>A0A7J8IMZ3_ROUAE</name>
<dbReference type="EMBL" id="JACASE010000003">
    <property type="protein sequence ID" value="KAF6485661.1"/>
    <property type="molecule type" value="Genomic_DNA"/>
</dbReference>
<dbReference type="AlphaFoldDB" id="A0A7J8IMZ3"/>
<gene>
    <name evidence="2" type="ORF">HJG63_010792</name>
</gene>
<dbReference type="Proteomes" id="UP000593571">
    <property type="component" value="Unassembled WGS sequence"/>
</dbReference>
<feature type="region of interest" description="Disordered" evidence="1">
    <location>
        <begin position="75"/>
        <end position="97"/>
    </location>
</feature>